<dbReference type="GO" id="GO:0007005">
    <property type="term" value="P:mitochondrion organization"/>
    <property type="evidence" value="ECO:0007669"/>
    <property type="project" value="TreeGrafter"/>
</dbReference>
<dbReference type="GO" id="GO:0008270">
    <property type="term" value="F:zinc ion binding"/>
    <property type="evidence" value="ECO:0007669"/>
    <property type="project" value="UniProtKB-KW"/>
</dbReference>
<evidence type="ECO:0000256" key="3">
    <source>
        <dbReference type="SAM" id="MobiDB-lite"/>
    </source>
</evidence>
<dbReference type="OrthoDB" id="185373at2759"/>
<protein>
    <recommendedName>
        <fullName evidence="4">C3H1-type domain-containing protein</fullName>
    </recommendedName>
</protein>
<evidence type="ECO:0000259" key="4">
    <source>
        <dbReference type="PROSITE" id="PS50103"/>
    </source>
</evidence>
<keyword evidence="2" id="KW-0862">Zinc</keyword>
<organism evidence="5 6">
    <name type="scientific">Polarella glacialis</name>
    <name type="common">Dinoflagellate</name>
    <dbReference type="NCBI Taxonomy" id="89957"/>
    <lineage>
        <taxon>Eukaryota</taxon>
        <taxon>Sar</taxon>
        <taxon>Alveolata</taxon>
        <taxon>Dinophyceae</taxon>
        <taxon>Suessiales</taxon>
        <taxon>Suessiaceae</taxon>
        <taxon>Polarella</taxon>
    </lineage>
</organism>
<feature type="repeat" description="PPR" evidence="1">
    <location>
        <begin position="204"/>
        <end position="238"/>
    </location>
</feature>
<dbReference type="PANTHER" id="PTHR47934">
    <property type="entry name" value="PENTATRICOPEPTIDE REPEAT-CONTAINING PROTEIN PET309, MITOCHONDRIAL"/>
    <property type="match status" value="1"/>
</dbReference>
<dbReference type="Proteomes" id="UP000654075">
    <property type="component" value="Unassembled WGS sequence"/>
</dbReference>
<feature type="region of interest" description="Disordered" evidence="3">
    <location>
        <begin position="1"/>
        <end position="36"/>
    </location>
</feature>
<evidence type="ECO:0000256" key="1">
    <source>
        <dbReference type="PROSITE-ProRule" id="PRU00708"/>
    </source>
</evidence>
<keyword evidence="6" id="KW-1185">Reference proteome</keyword>
<dbReference type="InterPro" id="IPR011990">
    <property type="entry name" value="TPR-like_helical_dom_sf"/>
</dbReference>
<dbReference type="Pfam" id="PF13812">
    <property type="entry name" value="PPR_3"/>
    <property type="match status" value="1"/>
</dbReference>
<feature type="compositionally biased region" description="Low complexity" evidence="3">
    <location>
        <begin position="397"/>
        <end position="408"/>
    </location>
</feature>
<comment type="caution">
    <text evidence="5">The sequence shown here is derived from an EMBL/GenBank/DDBJ whole genome shotgun (WGS) entry which is preliminary data.</text>
</comment>
<name>A0A813F5S4_POLGL</name>
<dbReference type="GO" id="GO:0003729">
    <property type="term" value="F:mRNA binding"/>
    <property type="evidence" value="ECO:0007669"/>
    <property type="project" value="TreeGrafter"/>
</dbReference>
<evidence type="ECO:0000313" key="6">
    <source>
        <dbReference type="Proteomes" id="UP000654075"/>
    </source>
</evidence>
<dbReference type="InterPro" id="IPR000571">
    <property type="entry name" value="Znf_CCCH"/>
</dbReference>
<dbReference type="EMBL" id="CAJNNV010019913">
    <property type="protein sequence ID" value="CAE8606842.1"/>
    <property type="molecule type" value="Genomic_DNA"/>
</dbReference>
<feature type="domain" description="C3H1-type" evidence="4">
    <location>
        <begin position="45"/>
        <end position="69"/>
    </location>
</feature>
<dbReference type="Gene3D" id="1.25.40.10">
    <property type="entry name" value="Tetratricopeptide repeat domain"/>
    <property type="match status" value="2"/>
</dbReference>
<feature type="compositionally biased region" description="Basic and acidic residues" evidence="3">
    <location>
        <begin position="17"/>
        <end position="36"/>
    </location>
</feature>
<dbReference type="AlphaFoldDB" id="A0A813F5S4"/>
<reference evidence="5" key="1">
    <citation type="submission" date="2021-02" db="EMBL/GenBank/DDBJ databases">
        <authorList>
            <person name="Dougan E. K."/>
            <person name="Rhodes N."/>
            <person name="Thang M."/>
            <person name="Chan C."/>
        </authorList>
    </citation>
    <scope>NUCLEOTIDE SEQUENCE</scope>
</reference>
<feature type="region of interest" description="Disordered" evidence="3">
    <location>
        <begin position="380"/>
        <end position="408"/>
    </location>
</feature>
<keyword evidence="2" id="KW-0479">Metal-binding</keyword>
<dbReference type="PANTHER" id="PTHR47934:SF6">
    <property type="entry name" value="MITOCHONDRIAL GROUP I INTRON SPLICING FACTOR CCM1-RELATED"/>
    <property type="match status" value="1"/>
</dbReference>
<dbReference type="PROSITE" id="PS51375">
    <property type="entry name" value="PPR"/>
    <property type="match status" value="1"/>
</dbReference>
<accession>A0A813F5S4</accession>
<feature type="zinc finger region" description="C3H1-type" evidence="2">
    <location>
        <begin position="45"/>
        <end position="69"/>
    </location>
</feature>
<dbReference type="GO" id="GO:0005739">
    <property type="term" value="C:mitochondrion"/>
    <property type="evidence" value="ECO:0007669"/>
    <property type="project" value="TreeGrafter"/>
</dbReference>
<dbReference type="InterPro" id="IPR002885">
    <property type="entry name" value="PPR_rpt"/>
</dbReference>
<dbReference type="GO" id="GO:0006396">
    <property type="term" value="P:RNA processing"/>
    <property type="evidence" value="ECO:0007669"/>
    <property type="project" value="TreeGrafter"/>
</dbReference>
<dbReference type="Pfam" id="PF01535">
    <property type="entry name" value="PPR"/>
    <property type="match status" value="3"/>
</dbReference>
<dbReference type="PROSITE" id="PS50103">
    <property type="entry name" value="ZF_C3H1"/>
    <property type="match status" value="1"/>
</dbReference>
<gene>
    <name evidence="5" type="ORF">PGLA1383_LOCUS24805</name>
</gene>
<sequence>MTRGSKNKIAGEPDSWLPKEESHSEDSEDSRGTSPEAHRLGVCTPCTYFAMKSNGCRNGDACQFCHYCTLVGTHEEVSMVKARIRRAKKASTSARFKAAREKWERALDIFGWWNLQPNTISCNALLGAFEQSGCWEKALSLLAFMDAGRGQGRGSDSVSYSLTIGACGRGGRWDLSLWLLSELRCKTLMQTSEPTASPDPRRRWAVAYCSAVRACGASGQWEQALQVLREMRWEGMGQDRPTFNAAANVLRANGRWMLALGLLEEMQASRVSLDVEAYNEVMGSLLEAEHPERQWLQSLGLLDEVRKRHLSPTGDSYNAVIKVLEAAQKWAVARQLGDELHVLNLREADVLAPPGRVAPGLSERLLRHIARALFPAGSDSSRGITGIPRRKRESESESVVVLPESSAK</sequence>
<keyword evidence="2" id="KW-0863">Zinc-finger</keyword>
<evidence type="ECO:0000256" key="2">
    <source>
        <dbReference type="PROSITE-ProRule" id="PRU00723"/>
    </source>
</evidence>
<proteinExistence type="predicted"/>
<evidence type="ECO:0000313" key="5">
    <source>
        <dbReference type="EMBL" id="CAE8606842.1"/>
    </source>
</evidence>
<dbReference type="InterPro" id="IPR051114">
    <property type="entry name" value="Mito_RNA_Proc_CCM1"/>
</dbReference>
<dbReference type="NCBIfam" id="TIGR00756">
    <property type="entry name" value="PPR"/>
    <property type="match status" value="1"/>
</dbReference>